<name>A0A941IL96_9ACTN</name>
<dbReference type="AlphaFoldDB" id="A0A941IL96"/>
<dbReference type="Proteomes" id="UP000676325">
    <property type="component" value="Unassembled WGS sequence"/>
</dbReference>
<feature type="non-terminal residue" evidence="1">
    <location>
        <position position="242"/>
    </location>
</feature>
<comment type="caution">
    <text evidence="1">The sequence shown here is derived from an EMBL/GenBank/DDBJ whole genome shotgun (WGS) entry which is preliminary data.</text>
</comment>
<gene>
    <name evidence="1" type="ORF">KDK95_34715</name>
</gene>
<dbReference type="PANTHER" id="PTHR47691:SF3">
    <property type="entry name" value="HTH-TYPE TRANSCRIPTIONAL REGULATOR RV0890C-RELATED"/>
    <property type="match status" value="1"/>
</dbReference>
<sequence length="242" mass="26499">MEVLEFPDDELQPGVRAALRVSIDRLKSAEARMLRLLAIDQGVDFAAAAAAALCDLPRRQAEELLFSLEGTYLITGNDRGRWAMHDLVRAYLREALEEYADERRAARDRLLDYYAGTGATADAYLTARPGIPVPGGFACKDDALRWFDDNRANLAAAVRVSAQEGCHDIALIVSLALAEYLRQRRLFTEMVETQTSAVAAAQALGDVGLEASSMTALGVALIGARRFGEAIEVYRRAAAMYR</sequence>
<dbReference type="EMBL" id="JAGSOH010000286">
    <property type="protein sequence ID" value="MBR7831494.1"/>
    <property type="molecule type" value="Genomic_DNA"/>
</dbReference>
<reference evidence="1" key="1">
    <citation type="submission" date="2021-04" db="EMBL/GenBank/DDBJ databases">
        <title>Genome based classification of Actinospica acidithermotolerans sp. nov., an actinobacterium isolated from an Indonesian hot spring.</title>
        <authorList>
            <person name="Kusuma A.B."/>
            <person name="Putra K.E."/>
            <person name="Nafisah S."/>
            <person name="Loh J."/>
            <person name="Nouioui I."/>
            <person name="Goodfellow M."/>
        </authorList>
    </citation>
    <scope>NUCLEOTIDE SEQUENCE</scope>
    <source>
        <strain evidence="1">MGRD01-02</strain>
    </source>
</reference>
<keyword evidence="2" id="KW-1185">Reference proteome</keyword>
<evidence type="ECO:0000313" key="1">
    <source>
        <dbReference type="EMBL" id="MBR7831494.1"/>
    </source>
</evidence>
<organism evidence="1 2">
    <name type="scientific">Actinospica acidithermotolerans</name>
    <dbReference type="NCBI Taxonomy" id="2828514"/>
    <lineage>
        <taxon>Bacteria</taxon>
        <taxon>Bacillati</taxon>
        <taxon>Actinomycetota</taxon>
        <taxon>Actinomycetes</taxon>
        <taxon>Catenulisporales</taxon>
        <taxon>Actinospicaceae</taxon>
        <taxon>Actinospica</taxon>
    </lineage>
</organism>
<evidence type="ECO:0008006" key="3">
    <source>
        <dbReference type="Google" id="ProtNLM"/>
    </source>
</evidence>
<dbReference type="PANTHER" id="PTHR47691">
    <property type="entry name" value="REGULATOR-RELATED"/>
    <property type="match status" value="1"/>
</dbReference>
<proteinExistence type="predicted"/>
<protein>
    <recommendedName>
        <fullName evidence="3">MalT-like TPR region domain-containing protein</fullName>
    </recommendedName>
</protein>
<accession>A0A941IL96</accession>
<evidence type="ECO:0000313" key="2">
    <source>
        <dbReference type="Proteomes" id="UP000676325"/>
    </source>
</evidence>